<sequence>MKTALLSLVLMAVTYTSAVPASSIVCREVDLDQVTAPGDSEIWICHEEVLIFIYRLKVACQTHDIFKNTREVDLDQAAAPGGDIWICKADVDQVEVNASEDIWDHCVGTSTYTKRGVKLTIFFRWLERLM</sequence>
<proteinExistence type="predicted"/>
<keyword evidence="1" id="KW-0732">Signal</keyword>
<feature type="chain" id="PRO_5025443279" description="Cyanovirin-N domain-containing protein" evidence="1">
    <location>
        <begin position="19"/>
        <end position="130"/>
    </location>
</feature>
<evidence type="ECO:0008006" key="4">
    <source>
        <dbReference type="Google" id="ProtNLM"/>
    </source>
</evidence>
<evidence type="ECO:0000313" key="2">
    <source>
        <dbReference type="EMBL" id="KAE9394866.1"/>
    </source>
</evidence>
<dbReference type="Proteomes" id="UP000799118">
    <property type="component" value="Unassembled WGS sequence"/>
</dbReference>
<evidence type="ECO:0000256" key="1">
    <source>
        <dbReference type="SAM" id="SignalP"/>
    </source>
</evidence>
<dbReference type="AlphaFoldDB" id="A0A6A4HAP8"/>
<evidence type="ECO:0000313" key="3">
    <source>
        <dbReference type="Proteomes" id="UP000799118"/>
    </source>
</evidence>
<name>A0A6A4HAP8_9AGAR</name>
<accession>A0A6A4HAP8</accession>
<protein>
    <recommendedName>
        <fullName evidence="4">Cyanovirin-N domain-containing protein</fullName>
    </recommendedName>
</protein>
<reference evidence="2" key="1">
    <citation type="journal article" date="2019" name="Environ. Microbiol.">
        <title>Fungal ecological strategies reflected in gene transcription - a case study of two litter decomposers.</title>
        <authorList>
            <person name="Barbi F."/>
            <person name="Kohler A."/>
            <person name="Barry K."/>
            <person name="Baskaran P."/>
            <person name="Daum C."/>
            <person name="Fauchery L."/>
            <person name="Ihrmark K."/>
            <person name="Kuo A."/>
            <person name="LaButti K."/>
            <person name="Lipzen A."/>
            <person name="Morin E."/>
            <person name="Grigoriev I.V."/>
            <person name="Henrissat B."/>
            <person name="Lindahl B."/>
            <person name="Martin F."/>
        </authorList>
    </citation>
    <scope>NUCLEOTIDE SEQUENCE</scope>
    <source>
        <strain evidence="2">JB14</strain>
    </source>
</reference>
<keyword evidence="3" id="KW-1185">Reference proteome</keyword>
<feature type="signal peptide" evidence="1">
    <location>
        <begin position="1"/>
        <end position="18"/>
    </location>
</feature>
<dbReference type="EMBL" id="ML769541">
    <property type="protein sequence ID" value="KAE9394866.1"/>
    <property type="molecule type" value="Genomic_DNA"/>
</dbReference>
<gene>
    <name evidence="2" type="ORF">BT96DRAFT_942807</name>
</gene>
<organism evidence="2 3">
    <name type="scientific">Gymnopus androsaceus JB14</name>
    <dbReference type="NCBI Taxonomy" id="1447944"/>
    <lineage>
        <taxon>Eukaryota</taxon>
        <taxon>Fungi</taxon>
        <taxon>Dikarya</taxon>
        <taxon>Basidiomycota</taxon>
        <taxon>Agaricomycotina</taxon>
        <taxon>Agaricomycetes</taxon>
        <taxon>Agaricomycetidae</taxon>
        <taxon>Agaricales</taxon>
        <taxon>Marasmiineae</taxon>
        <taxon>Omphalotaceae</taxon>
        <taxon>Gymnopus</taxon>
    </lineage>
</organism>